<proteinExistence type="predicted"/>
<evidence type="ECO:0000256" key="2">
    <source>
        <dbReference type="SAM" id="Phobius"/>
    </source>
</evidence>
<reference evidence="3 4" key="1">
    <citation type="submission" date="2016-07" db="EMBL/GenBank/DDBJ databases">
        <title>Pervasive Adenine N6-methylation of Active Genes in Fungi.</title>
        <authorList>
            <consortium name="DOE Joint Genome Institute"/>
            <person name="Mondo S.J."/>
            <person name="Dannebaum R.O."/>
            <person name="Kuo R.C."/>
            <person name="Labutti K."/>
            <person name="Haridas S."/>
            <person name="Kuo A."/>
            <person name="Salamov A."/>
            <person name="Ahrendt S.R."/>
            <person name="Lipzen A."/>
            <person name="Sullivan W."/>
            <person name="Andreopoulos W.B."/>
            <person name="Clum A."/>
            <person name="Lindquist E."/>
            <person name="Daum C."/>
            <person name="Ramamoorthy G.K."/>
            <person name="Gryganskyi A."/>
            <person name="Culley D."/>
            <person name="Magnuson J.K."/>
            <person name="James T.Y."/>
            <person name="O'Malley M.A."/>
            <person name="Stajich J.E."/>
            <person name="Spatafora J.W."/>
            <person name="Visel A."/>
            <person name="Grigoriev I.V."/>
        </authorList>
    </citation>
    <scope>NUCLEOTIDE SEQUENCE [LARGE SCALE GENOMIC DNA]</scope>
    <source>
        <strain evidence="3 4">ATCC 12442</strain>
    </source>
</reference>
<sequence>SAARAPLDWLCPQLISYKRSSTKSRSSNASASLWMQCCQAGLFSFSCFFFSPLTFSHSLALFFFFQPLNFSIFRTMPLFTGKKGKLQQTINDAADDPGEYNNVYSMFARQPDSAAISFNHVMSSVSDKDSGGLLSRIGGGRKKRGVDSDDVERLIDLLAVLQGIVMTYPRHMLPIFKDRSKTTVILRTICSTSVPLAVREALLCMVSNWCVLYFESPSAKANLEAVVDRVRERVQMQPKQNALPRPAVTHEQEGWTYPQVRTPSEANFPPDVLARALENPGPLVEQQQREAIEEALPEDKSQLQERIVLTDTLIKHMEGSAQELQSLCSMLTENLVALNVEEDPRSNAIVSELMKDVDERSATINNYMGMLGDEDKAEILAKLSASIDEASRVHWLVDSSVAAHKEWRAAQESSRSPRMDLGDITGEGSSASFADEVMSRFAQTTIDDEHSPAVGSASDVLREQESSKAHGKMAL</sequence>
<dbReference type="RefSeq" id="XP_040745162.1">
    <property type="nucleotide sequence ID" value="XM_040883311.1"/>
</dbReference>
<keyword evidence="2" id="KW-0472">Membrane</keyword>
<gene>
    <name evidence="3" type="ORF">DL89DRAFT_130016</name>
</gene>
<comment type="caution">
    <text evidence="3">The sequence shown here is derived from an EMBL/GenBank/DDBJ whole genome shotgun (WGS) entry which is preliminary data.</text>
</comment>
<feature type="non-terminal residue" evidence="3">
    <location>
        <position position="1"/>
    </location>
</feature>
<evidence type="ECO:0000256" key="1">
    <source>
        <dbReference type="SAM" id="MobiDB-lite"/>
    </source>
</evidence>
<dbReference type="Proteomes" id="UP000193922">
    <property type="component" value="Unassembled WGS sequence"/>
</dbReference>
<keyword evidence="2" id="KW-1133">Transmembrane helix</keyword>
<feature type="region of interest" description="Disordered" evidence="1">
    <location>
        <begin position="408"/>
        <end position="429"/>
    </location>
</feature>
<accession>A0A1Y1WDN4</accession>
<evidence type="ECO:0000313" key="3">
    <source>
        <dbReference type="EMBL" id="ORX71647.1"/>
    </source>
</evidence>
<name>A0A1Y1WDN4_9FUNG</name>
<keyword evidence="2" id="KW-0812">Transmembrane</keyword>
<feature type="compositionally biased region" description="Basic and acidic residues" evidence="1">
    <location>
        <begin position="408"/>
        <end position="421"/>
    </location>
</feature>
<organism evidence="3 4">
    <name type="scientific">Linderina pennispora</name>
    <dbReference type="NCBI Taxonomy" id="61395"/>
    <lineage>
        <taxon>Eukaryota</taxon>
        <taxon>Fungi</taxon>
        <taxon>Fungi incertae sedis</taxon>
        <taxon>Zoopagomycota</taxon>
        <taxon>Kickxellomycotina</taxon>
        <taxon>Kickxellomycetes</taxon>
        <taxon>Kickxellales</taxon>
        <taxon>Kickxellaceae</taxon>
        <taxon>Linderina</taxon>
    </lineage>
</organism>
<feature type="region of interest" description="Disordered" evidence="1">
    <location>
        <begin position="447"/>
        <end position="475"/>
    </location>
</feature>
<evidence type="ECO:0000313" key="4">
    <source>
        <dbReference type="Proteomes" id="UP000193922"/>
    </source>
</evidence>
<dbReference type="EMBL" id="MCFD01000004">
    <property type="protein sequence ID" value="ORX71647.1"/>
    <property type="molecule type" value="Genomic_DNA"/>
</dbReference>
<protein>
    <submittedName>
        <fullName evidence="3">Uncharacterized protein</fullName>
    </submittedName>
</protein>
<dbReference type="GeneID" id="63799959"/>
<keyword evidence="4" id="KW-1185">Reference proteome</keyword>
<feature type="transmembrane region" description="Helical" evidence="2">
    <location>
        <begin position="33"/>
        <end position="53"/>
    </location>
</feature>
<dbReference type="OrthoDB" id="5582426at2759"/>
<dbReference type="AlphaFoldDB" id="A0A1Y1WDN4"/>